<dbReference type="RefSeq" id="WP_024893959.1">
    <property type="nucleotide sequence ID" value="NZ_LWRZ01000026.1"/>
</dbReference>
<evidence type="ECO:0000256" key="1">
    <source>
        <dbReference type="SAM" id="Phobius"/>
    </source>
</evidence>
<evidence type="ECO:0008006" key="4">
    <source>
        <dbReference type="Google" id="ProtNLM"/>
    </source>
</evidence>
<accession>A0A1C2J9S5</accession>
<comment type="caution">
    <text evidence="2">The sequence shown here is derived from an EMBL/GenBank/DDBJ whole genome shotgun (WGS) entry which is preliminary data.</text>
</comment>
<dbReference type="AlphaFoldDB" id="A0A1C2J9S5"/>
<evidence type="ECO:0000313" key="3">
    <source>
        <dbReference type="Proteomes" id="UP000094893"/>
    </source>
</evidence>
<proteinExistence type="predicted"/>
<dbReference type="EMBL" id="LWSA01000030">
    <property type="protein sequence ID" value="OCX76120.1"/>
    <property type="molecule type" value="Genomic_DNA"/>
</dbReference>
<keyword evidence="1" id="KW-0812">Transmembrane</keyword>
<name>A0A1C2J9S5_ACITH</name>
<feature type="transmembrane region" description="Helical" evidence="1">
    <location>
        <begin position="54"/>
        <end position="71"/>
    </location>
</feature>
<dbReference type="Proteomes" id="UP000094893">
    <property type="component" value="Unassembled WGS sequence"/>
</dbReference>
<keyword evidence="1" id="KW-0472">Membrane</keyword>
<protein>
    <recommendedName>
        <fullName evidence="4">RiboL-PSP-HEPN domain-containing protein</fullName>
    </recommendedName>
</protein>
<keyword evidence="1" id="KW-1133">Transmembrane helix</keyword>
<evidence type="ECO:0000313" key="2">
    <source>
        <dbReference type="EMBL" id="OCX76120.1"/>
    </source>
</evidence>
<sequence length="259" mass="29808">MKFDKIEEDLLSILHNVKPYVPILAGIQLLSSKLADTDILNSSKMLSFILQKKYSLVSSVAIAAIFLYWMHQSTIDDLKKEIARFTFTEKFRPEDNPFTIEFMDNTSEHFFDVDEMAECVGRLYVAKTADLATRSFVAARRTIVLGWVDPYALRTAEFLAIRSLEQLLHDRYPDPASVKKNQITGVSTSKKSFFRDSTINIYLNDKFGSCFNIEKTIDDLIEIRDSFAHRDDPSFECLPLRFAPFQLVSALLEYRDSKQ</sequence>
<gene>
    <name evidence="2" type="ORF">A6P07_03205</name>
</gene>
<reference evidence="2 3" key="1">
    <citation type="journal article" date="2016" name="Int. J. Mol. Sci.">
        <title>Comparative genomics of the extreme acidophile Acidithiobacillus thiooxidans reveals intraspecific divergence and niche adaptation.</title>
        <authorList>
            <person name="Zhang X."/>
            <person name="Feng X."/>
            <person name="Tao J."/>
            <person name="Ma L."/>
            <person name="Xiao Y."/>
            <person name="Liang Y."/>
            <person name="Liu X."/>
            <person name="Yin H."/>
        </authorList>
    </citation>
    <scope>NUCLEOTIDE SEQUENCE [LARGE SCALE GENOMIC DNA]</scope>
    <source>
        <strain evidence="2 3">A02</strain>
    </source>
</reference>
<organism evidence="2 3">
    <name type="scientific">Acidithiobacillus thiooxidans</name>
    <name type="common">Thiobacillus thiooxidans</name>
    <dbReference type="NCBI Taxonomy" id="930"/>
    <lineage>
        <taxon>Bacteria</taxon>
        <taxon>Pseudomonadati</taxon>
        <taxon>Pseudomonadota</taxon>
        <taxon>Acidithiobacillia</taxon>
        <taxon>Acidithiobacillales</taxon>
        <taxon>Acidithiobacillaceae</taxon>
        <taxon>Acidithiobacillus</taxon>
    </lineage>
</organism>